<dbReference type="Proteomes" id="UP001174677">
    <property type="component" value="Chromosome 11"/>
</dbReference>
<evidence type="ECO:0000313" key="5">
    <source>
        <dbReference type="Proteomes" id="UP001174677"/>
    </source>
</evidence>
<evidence type="ECO:0000256" key="1">
    <source>
        <dbReference type="SAM" id="Coils"/>
    </source>
</evidence>
<evidence type="ECO:0000256" key="2">
    <source>
        <dbReference type="SAM" id="MobiDB-lite"/>
    </source>
</evidence>
<evidence type="ECO:0000313" key="4">
    <source>
        <dbReference type="EMBL" id="KAJ9167735.1"/>
    </source>
</evidence>
<feature type="region of interest" description="Disordered" evidence="2">
    <location>
        <begin position="230"/>
        <end position="250"/>
    </location>
</feature>
<keyword evidence="1" id="KW-0175">Coiled coil</keyword>
<dbReference type="PROSITE" id="PS51840">
    <property type="entry name" value="C2_NT"/>
    <property type="match status" value="1"/>
</dbReference>
<reference evidence="4" key="1">
    <citation type="journal article" date="2023" name="Plant Biotechnol. J.">
        <title>Chromosome-level wild Hevea brasiliensis genome provides new tools for genomic-assisted breeding and valuable loci to elevate rubber yield.</title>
        <authorList>
            <person name="Cheng H."/>
            <person name="Song X."/>
            <person name="Hu Y."/>
            <person name="Wu T."/>
            <person name="Yang Q."/>
            <person name="An Z."/>
            <person name="Feng S."/>
            <person name="Deng Z."/>
            <person name="Wu W."/>
            <person name="Zeng X."/>
            <person name="Tu M."/>
            <person name="Wang X."/>
            <person name="Huang H."/>
        </authorList>
    </citation>
    <scope>NUCLEOTIDE SEQUENCE</scope>
    <source>
        <strain evidence="4">MT/VB/25A 57/8</strain>
    </source>
</reference>
<feature type="region of interest" description="Disordered" evidence="2">
    <location>
        <begin position="187"/>
        <end position="212"/>
    </location>
</feature>
<accession>A0ABQ9LKC1</accession>
<feature type="coiled-coil region" evidence="1">
    <location>
        <begin position="278"/>
        <end position="305"/>
    </location>
</feature>
<comment type="caution">
    <text evidence="4">The sequence shown here is derived from an EMBL/GenBank/DDBJ whole genome shotgun (WGS) entry which is preliminary data.</text>
</comment>
<sequence length="610" mass="68873">MKKLSSWLPGPTKKLHVKMKPLKLEGVCVGDVEDGKERIVVVVMKWKGPRARFVPFYHRVIKCPKNYSSHKFLKKGEAIEWDEEFENICSFSMASRDSNNNNSFSSWDVSFKVLYGKDAKSKTKLEVLGKVSLNIAELASKMDSQMEEKLPVSVRIDGGVENQATLSICVSFAEVRNSIDHPEIIQNSAESDDKEGLPKIASSLTPSKNKIDEEGPLSFSYSNDLFGNESIGNTGKELGSSSPDSQTRRNSRLRVNLCLGEKKRWSFPLFRRKREPLIEKINAENDVVENKVANFDNSNARQEDESSISGDFWEVKELVSRDGQAKLNANVFFASFDQRSEKADGQSACATLATVIVHWLQSNQDFVLMPSASQFDSLIAEGSSKWRKLCNDQSYMNSFPDNHFDLETVLKADLRPLTILGNKSFTGIFSPEKFENLKGAKSFDDIWKEISSSTEDYDQRIYIVSWNDHFFVLKANADAFYIIDSLGERLFEGCNQAYILKFDESSVMHGKVVKEEDDSNEMTATEKPKDDEEERAEIICKGKECCREFIKRFLAAIPLKELEEEEKKGKVSTFSLLQRLQIDFHYCSSSTSSSLASPTSSHFSSDGCIT</sequence>
<dbReference type="EMBL" id="JARPOI010000011">
    <property type="protein sequence ID" value="KAJ9167735.1"/>
    <property type="molecule type" value="Genomic_DNA"/>
</dbReference>
<name>A0ABQ9LKC1_HEVBR</name>
<protein>
    <recommendedName>
        <fullName evidence="3">C2 NT-type domain-containing protein</fullName>
    </recommendedName>
</protein>
<dbReference type="PANTHER" id="PTHR31182:SF17">
    <property type="entry name" value="EEIG1_EHBP1 PROTEIN AMINO-TERMINAL DOMAIN PROTEIN"/>
    <property type="match status" value="1"/>
</dbReference>
<dbReference type="Pfam" id="PF10358">
    <property type="entry name" value="NT-C2"/>
    <property type="match status" value="1"/>
</dbReference>
<gene>
    <name evidence="4" type="ORF">P3X46_019338</name>
</gene>
<proteinExistence type="predicted"/>
<keyword evidence="5" id="KW-1185">Reference proteome</keyword>
<dbReference type="InterPro" id="IPR019448">
    <property type="entry name" value="NT-C2"/>
</dbReference>
<organism evidence="4 5">
    <name type="scientific">Hevea brasiliensis</name>
    <name type="common">Para rubber tree</name>
    <name type="synonym">Siphonia brasiliensis</name>
    <dbReference type="NCBI Taxonomy" id="3981"/>
    <lineage>
        <taxon>Eukaryota</taxon>
        <taxon>Viridiplantae</taxon>
        <taxon>Streptophyta</taxon>
        <taxon>Embryophyta</taxon>
        <taxon>Tracheophyta</taxon>
        <taxon>Spermatophyta</taxon>
        <taxon>Magnoliopsida</taxon>
        <taxon>eudicotyledons</taxon>
        <taxon>Gunneridae</taxon>
        <taxon>Pentapetalae</taxon>
        <taxon>rosids</taxon>
        <taxon>fabids</taxon>
        <taxon>Malpighiales</taxon>
        <taxon>Euphorbiaceae</taxon>
        <taxon>Crotonoideae</taxon>
        <taxon>Micrandreae</taxon>
        <taxon>Hevea</taxon>
    </lineage>
</organism>
<evidence type="ECO:0000259" key="3">
    <source>
        <dbReference type="PROSITE" id="PS51840"/>
    </source>
</evidence>
<dbReference type="PANTHER" id="PTHR31182">
    <property type="entry name" value="C2 NT-TYPE DOMAIN-CONTAINING PROTEIN"/>
    <property type="match status" value="1"/>
</dbReference>
<feature type="compositionally biased region" description="Polar residues" evidence="2">
    <location>
        <begin position="230"/>
        <end position="245"/>
    </location>
</feature>
<feature type="domain" description="C2 NT-type" evidence="3">
    <location>
        <begin position="5"/>
        <end position="174"/>
    </location>
</feature>
<feature type="region of interest" description="Disordered" evidence="2">
    <location>
        <begin position="590"/>
        <end position="610"/>
    </location>
</feature>